<dbReference type="AlphaFoldDB" id="A0A0D2LAR4"/>
<dbReference type="STRING" id="945553.A0A0D2LAR4"/>
<keyword evidence="2" id="KW-1185">Reference proteome</keyword>
<sequence length="379" mass="39399">MTSRWVVADDTDSAITYTGPWFADKGSLDNIGNFGAPYLSTSHGINSTGSFSYIFTGSRVLITGSSEPDTQTSVSWECVVDNGAPSNISVSGSVNNLRLCEQDGLSDASHVLTVNVQATNGATFWLDYVKYLPTASTPGLENAAISIDSTDPDLNFIGWTQFSPGFETSATGSKLSFNFIGKSLLYYGFFDPSLPIDTSGKTASYSIDGQTPVPFDVLLEASALTSNPTGVQYNALLFNTGILSAGPHTLDVTYLGTPETTPLSFEFLVVQNGTSTSAISSGTSASTSASASGVSISATSANSNIETTSSILSPITQSTSTVTVGTGVTSAQSSSSSAALTSTTSRGIPTYQSTPISMLALMGITVYYLCGRGSRLARF</sequence>
<protein>
    <submittedName>
        <fullName evidence="1">Uncharacterized protein</fullName>
    </submittedName>
</protein>
<dbReference type="EMBL" id="KN817538">
    <property type="protein sequence ID" value="KJA24317.1"/>
    <property type="molecule type" value="Genomic_DNA"/>
</dbReference>
<dbReference type="OMA" id="TSVSWEC"/>
<reference evidence="2" key="1">
    <citation type="submission" date="2014-04" db="EMBL/GenBank/DDBJ databases">
        <title>Evolutionary Origins and Diversification of the Mycorrhizal Mutualists.</title>
        <authorList>
            <consortium name="DOE Joint Genome Institute"/>
            <consortium name="Mycorrhizal Genomics Consortium"/>
            <person name="Kohler A."/>
            <person name="Kuo A."/>
            <person name="Nagy L.G."/>
            <person name="Floudas D."/>
            <person name="Copeland A."/>
            <person name="Barry K.W."/>
            <person name="Cichocki N."/>
            <person name="Veneault-Fourrey C."/>
            <person name="LaButti K."/>
            <person name="Lindquist E.A."/>
            <person name="Lipzen A."/>
            <person name="Lundell T."/>
            <person name="Morin E."/>
            <person name="Murat C."/>
            <person name="Riley R."/>
            <person name="Ohm R."/>
            <person name="Sun H."/>
            <person name="Tunlid A."/>
            <person name="Henrissat B."/>
            <person name="Grigoriev I.V."/>
            <person name="Hibbett D.S."/>
            <person name="Martin F."/>
        </authorList>
    </citation>
    <scope>NUCLEOTIDE SEQUENCE [LARGE SCALE GENOMIC DNA]</scope>
    <source>
        <strain evidence="2">FD-334 SS-4</strain>
    </source>
</reference>
<accession>A0A0D2LAR4</accession>
<organism evidence="1 2">
    <name type="scientific">Hypholoma sublateritium (strain FD-334 SS-4)</name>
    <dbReference type="NCBI Taxonomy" id="945553"/>
    <lineage>
        <taxon>Eukaryota</taxon>
        <taxon>Fungi</taxon>
        <taxon>Dikarya</taxon>
        <taxon>Basidiomycota</taxon>
        <taxon>Agaricomycotina</taxon>
        <taxon>Agaricomycetes</taxon>
        <taxon>Agaricomycetidae</taxon>
        <taxon>Agaricales</taxon>
        <taxon>Agaricineae</taxon>
        <taxon>Strophariaceae</taxon>
        <taxon>Hypholoma</taxon>
    </lineage>
</organism>
<name>A0A0D2LAR4_HYPSF</name>
<dbReference type="Gene3D" id="2.60.120.260">
    <property type="entry name" value="Galactose-binding domain-like"/>
    <property type="match status" value="2"/>
</dbReference>
<evidence type="ECO:0000313" key="2">
    <source>
        <dbReference type="Proteomes" id="UP000054270"/>
    </source>
</evidence>
<dbReference type="OrthoDB" id="3052647at2759"/>
<gene>
    <name evidence="1" type="ORF">HYPSUDRAFT_39089</name>
</gene>
<evidence type="ECO:0000313" key="1">
    <source>
        <dbReference type="EMBL" id="KJA24317.1"/>
    </source>
</evidence>
<dbReference type="Proteomes" id="UP000054270">
    <property type="component" value="Unassembled WGS sequence"/>
</dbReference>
<proteinExistence type="predicted"/>